<dbReference type="SUPFAM" id="SSF46689">
    <property type="entry name" value="Homeodomain-like"/>
    <property type="match status" value="1"/>
</dbReference>
<keyword evidence="5" id="KW-0805">Transcription regulation</keyword>
<dbReference type="NCBIfam" id="TIGR01557">
    <property type="entry name" value="myb_SHAQKYF"/>
    <property type="match status" value="1"/>
</dbReference>
<dbReference type="OrthoDB" id="118550at2759"/>
<feature type="region of interest" description="Disordered" evidence="10">
    <location>
        <begin position="281"/>
        <end position="313"/>
    </location>
</feature>
<name>A0A2R5GNG8_9STRA</name>
<dbReference type="EMBL" id="BEYU01000122">
    <property type="protein sequence ID" value="GBG32437.1"/>
    <property type="molecule type" value="Genomic_DNA"/>
</dbReference>
<dbReference type="InterPro" id="IPR017884">
    <property type="entry name" value="SANT_dom"/>
</dbReference>
<evidence type="ECO:0000256" key="10">
    <source>
        <dbReference type="SAM" id="MobiDB-lite"/>
    </source>
</evidence>
<keyword evidence="2" id="KW-0479">Metal-binding</keyword>
<feature type="domain" description="Myb-like" evidence="11">
    <location>
        <begin position="46"/>
        <end position="96"/>
    </location>
</feature>
<feature type="compositionally biased region" description="Acidic residues" evidence="10">
    <location>
        <begin position="384"/>
        <end position="394"/>
    </location>
</feature>
<evidence type="ECO:0000256" key="8">
    <source>
        <dbReference type="ARBA" id="ARBA00023163"/>
    </source>
</evidence>
<organism evidence="14 15">
    <name type="scientific">Hondaea fermentalgiana</name>
    <dbReference type="NCBI Taxonomy" id="2315210"/>
    <lineage>
        <taxon>Eukaryota</taxon>
        <taxon>Sar</taxon>
        <taxon>Stramenopiles</taxon>
        <taxon>Bigyra</taxon>
        <taxon>Labyrinthulomycetes</taxon>
        <taxon>Thraustochytrida</taxon>
        <taxon>Thraustochytriidae</taxon>
        <taxon>Hondaea</taxon>
    </lineage>
</organism>
<dbReference type="InterPro" id="IPR009057">
    <property type="entry name" value="Homeodomain-like_sf"/>
</dbReference>
<evidence type="ECO:0000313" key="15">
    <source>
        <dbReference type="Proteomes" id="UP000241890"/>
    </source>
</evidence>
<keyword evidence="4" id="KW-0862">Zinc</keyword>
<keyword evidence="6" id="KW-0482">Metalloprotease</keyword>
<evidence type="ECO:0000259" key="13">
    <source>
        <dbReference type="PROSITE" id="PS51294"/>
    </source>
</evidence>
<gene>
    <name evidence="14" type="ORF">FCC1311_086622</name>
</gene>
<dbReference type="PROSITE" id="PS51293">
    <property type="entry name" value="SANT"/>
    <property type="match status" value="1"/>
</dbReference>
<dbReference type="CDD" id="cd00167">
    <property type="entry name" value="SANT"/>
    <property type="match status" value="1"/>
</dbReference>
<evidence type="ECO:0000256" key="5">
    <source>
        <dbReference type="ARBA" id="ARBA00023015"/>
    </source>
</evidence>
<feature type="region of interest" description="Disordered" evidence="10">
    <location>
        <begin position="103"/>
        <end position="144"/>
    </location>
</feature>
<keyword evidence="15" id="KW-1185">Reference proteome</keyword>
<feature type="region of interest" description="Disordered" evidence="10">
    <location>
        <begin position="171"/>
        <end position="209"/>
    </location>
</feature>
<keyword evidence="3" id="KW-0378">Hydrolase</keyword>
<evidence type="ECO:0000256" key="2">
    <source>
        <dbReference type="ARBA" id="ARBA00022723"/>
    </source>
</evidence>
<dbReference type="PROSITE" id="PS50090">
    <property type="entry name" value="MYB_LIKE"/>
    <property type="match status" value="1"/>
</dbReference>
<keyword evidence="7 14" id="KW-0238">DNA-binding</keyword>
<evidence type="ECO:0000256" key="7">
    <source>
        <dbReference type="ARBA" id="ARBA00023125"/>
    </source>
</evidence>
<dbReference type="Proteomes" id="UP000241890">
    <property type="component" value="Unassembled WGS sequence"/>
</dbReference>
<dbReference type="InterPro" id="IPR001005">
    <property type="entry name" value="SANT/Myb"/>
</dbReference>
<feature type="compositionally biased region" description="Low complexity" evidence="10">
    <location>
        <begin position="397"/>
        <end position="412"/>
    </location>
</feature>
<dbReference type="GO" id="GO:0008237">
    <property type="term" value="F:metallopeptidase activity"/>
    <property type="evidence" value="ECO:0007669"/>
    <property type="project" value="UniProtKB-KW"/>
</dbReference>
<comment type="caution">
    <text evidence="14">The sequence shown here is derived from an EMBL/GenBank/DDBJ whole genome shotgun (WGS) entry which is preliminary data.</text>
</comment>
<proteinExistence type="predicted"/>
<feature type="region of interest" description="Disordered" evidence="10">
    <location>
        <begin position="355"/>
        <end position="412"/>
    </location>
</feature>
<dbReference type="AlphaFoldDB" id="A0A2R5GNG8"/>
<evidence type="ECO:0000256" key="6">
    <source>
        <dbReference type="ARBA" id="ARBA00023049"/>
    </source>
</evidence>
<dbReference type="GO" id="GO:0006508">
    <property type="term" value="P:proteolysis"/>
    <property type="evidence" value="ECO:0007669"/>
    <property type="project" value="UniProtKB-KW"/>
</dbReference>
<reference evidence="14 15" key="1">
    <citation type="submission" date="2017-12" db="EMBL/GenBank/DDBJ databases">
        <title>Sequencing, de novo assembly and annotation of complete genome of a new Thraustochytrid species, strain FCC1311.</title>
        <authorList>
            <person name="Sedici K."/>
            <person name="Godart F."/>
            <person name="Aiese Cigliano R."/>
            <person name="Sanseverino W."/>
            <person name="Barakat M."/>
            <person name="Ortet P."/>
            <person name="Marechal E."/>
            <person name="Cagnac O."/>
            <person name="Amato A."/>
        </authorList>
    </citation>
    <scope>NUCLEOTIDE SEQUENCE [LARGE SCALE GENOMIC DNA]</scope>
</reference>
<dbReference type="InterPro" id="IPR006447">
    <property type="entry name" value="Myb_dom_plants"/>
</dbReference>
<feature type="domain" description="SANT" evidence="12">
    <location>
        <begin position="49"/>
        <end position="92"/>
    </location>
</feature>
<feature type="domain" description="HTH myb-type" evidence="13">
    <location>
        <begin position="50"/>
        <end position="100"/>
    </location>
</feature>
<evidence type="ECO:0000259" key="12">
    <source>
        <dbReference type="PROSITE" id="PS51293"/>
    </source>
</evidence>
<keyword evidence="8" id="KW-0804">Transcription</keyword>
<dbReference type="SMART" id="SM00717">
    <property type="entry name" value="SANT"/>
    <property type="match status" value="1"/>
</dbReference>
<dbReference type="PROSITE" id="PS51294">
    <property type="entry name" value="HTH_MYB"/>
    <property type="match status" value="1"/>
</dbReference>
<evidence type="ECO:0000256" key="1">
    <source>
        <dbReference type="ARBA" id="ARBA00022670"/>
    </source>
</evidence>
<evidence type="ECO:0000313" key="14">
    <source>
        <dbReference type="EMBL" id="GBG32437.1"/>
    </source>
</evidence>
<evidence type="ECO:0000256" key="3">
    <source>
        <dbReference type="ARBA" id="ARBA00022801"/>
    </source>
</evidence>
<dbReference type="InParanoid" id="A0A2R5GNG8"/>
<dbReference type="FunFam" id="1.10.10.60:FF:000151">
    <property type="entry name" value="histone H2A deubiquitinase MYSM1 isoform X2"/>
    <property type="match status" value="1"/>
</dbReference>
<evidence type="ECO:0000259" key="11">
    <source>
        <dbReference type="PROSITE" id="PS50090"/>
    </source>
</evidence>
<dbReference type="Pfam" id="PF00249">
    <property type="entry name" value="Myb_DNA-binding"/>
    <property type="match status" value="1"/>
</dbReference>
<keyword evidence="9" id="KW-0539">Nucleus</keyword>
<dbReference type="GO" id="GO:0046872">
    <property type="term" value="F:metal ion binding"/>
    <property type="evidence" value="ECO:0007669"/>
    <property type="project" value="UniProtKB-KW"/>
</dbReference>
<accession>A0A2R5GNG8</accession>
<keyword evidence="1" id="KW-0645">Protease</keyword>
<evidence type="ECO:0000256" key="4">
    <source>
        <dbReference type="ARBA" id="ARBA00022833"/>
    </source>
</evidence>
<feature type="compositionally biased region" description="Low complexity" evidence="10">
    <location>
        <begin position="281"/>
        <end position="311"/>
    </location>
</feature>
<protein>
    <submittedName>
        <fullName evidence="14">Myb family DNA-binding protein, SHAQKYF family</fullName>
    </submittedName>
</protein>
<dbReference type="PANTHER" id="PTHR12802">
    <property type="entry name" value="SWI/SNF COMPLEX-RELATED"/>
    <property type="match status" value="1"/>
</dbReference>
<dbReference type="InterPro" id="IPR017930">
    <property type="entry name" value="Myb_dom"/>
</dbReference>
<evidence type="ECO:0000256" key="9">
    <source>
        <dbReference type="ARBA" id="ARBA00023242"/>
    </source>
</evidence>
<sequence length="427" mass="45435">MAGGPSIAAGPIPASHSFRTKSSLAVPGIMMGTSNAPGFTQTKKLPTGENTGRWTKEEHTKFLEGLKLHGKEWKKISNMIDSRTVVQIRTHAQKYFQKLAKSAEQQGHEVPGDLMSTARNVKTPGESSSRRRSPYAANLSRQASASSISSNASAAFAFDGARAEVPIPLGHASAQRRNHARNPLQSHRISEDAMMPLESPRNGATSSGAAGGVGRLTIMPELTYNPIDTFAGNDVDEVYNLKWLDHGFTSGRLPDASPTGVADLDFGTDAEDIGALFAPSPVSVTSSRRPPVAAAAQRAETSSSTSSSVSYESDDDAFDGFADTSAFDHISESLMTSGGESADHDRECDILSSVDGSEVRDHDLEPQPELSGSGPFTDYVFGSGDDDADADDFLEVSTSSNASSPCSPLSSSLDIHRDLKRRRLDLE</sequence>
<dbReference type="Gene3D" id="1.10.10.60">
    <property type="entry name" value="Homeodomain-like"/>
    <property type="match status" value="1"/>
</dbReference>
<dbReference type="GO" id="GO:0003677">
    <property type="term" value="F:DNA binding"/>
    <property type="evidence" value="ECO:0007669"/>
    <property type="project" value="UniProtKB-KW"/>
</dbReference>